<evidence type="ECO:0000256" key="1">
    <source>
        <dbReference type="ARBA" id="ARBA00004141"/>
    </source>
</evidence>
<feature type="transmembrane region" description="Helical" evidence="5">
    <location>
        <begin position="75"/>
        <end position="94"/>
    </location>
</feature>
<dbReference type="InterPro" id="IPR051533">
    <property type="entry name" value="WaaL-like"/>
</dbReference>
<gene>
    <name evidence="7" type="ORF">JK634_12490</name>
</gene>
<evidence type="ECO:0000256" key="3">
    <source>
        <dbReference type="ARBA" id="ARBA00022989"/>
    </source>
</evidence>
<name>A0A937FGA4_9CLOT</name>
<comment type="subcellular location">
    <subcellularLocation>
        <location evidence="1">Membrane</location>
        <topology evidence="1">Multi-pass membrane protein</topology>
    </subcellularLocation>
</comment>
<dbReference type="GO" id="GO:0016020">
    <property type="term" value="C:membrane"/>
    <property type="evidence" value="ECO:0007669"/>
    <property type="project" value="UniProtKB-SubCell"/>
</dbReference>
<dbReference type="RefSeq" id="WP_202767977.1">
    <property type="nucleotide sequence ID" value="NZ_JAESWA010000022.1"/>
</dbReference>
<organism evidence="7 8">
    <name type="scientific">Clostridium paridis</name>
    <dbReference type="NCBI Taxonomy" id="2803863"/>
    <lineage>
        <taxon>Bacteria</taxon>
        <taxon>Bacillati</taxon>
        <taxon>Bacillota</taxon>
        <taxon>Clostridia</taxon>
        <taxon>Eubacteriales</taxon>
        <taxon>Clostridiaceae</taxon>
        <taxon>Clostridium</taxon>
    </lineage>
</organism>
<feature type="transmembrane region" description="Helical" evidence="5">
    <location>
        <begin position="244"/>
        <end position="262"/>
    </location>
</feature>
<dbReference type="InterPro" id="IPR007016">
    <property type="entry name" value="O-antigen_ligase-rel_domated"/>
</dbReference>
<keyword evidence="4 5" id="KW-0472">Membrane</keyword>
<evidence type="ECO:0000259" key="6">
    <source>
        <dbReference type="Pfam" id="PF04932"/>
    </source>
</evidence>
<dbReference type="EMBL" id="JAESWA010000022">
    <property type="protein sequence ID" value="MBL4932633.1"/>
    <property type="molecule type" value="Genomic_DNA"/>
</dbReference>
<evidence type="ECO:0000256" key="2">
    <source>
        <dbReference type="ARBA" id="ARBA00022692"/>
    </source>
</evidence>
<feature type="transmembrane region" description="Helical" evidence="5">
    <location>
        <begin position="330"/>
        <end position="347"/>
    </location>
</feature>
<feature type="transmembrane region" description="Helical" evidence="5">
    <location>
        <begin position="405"/>
        <end position="424"/>
    </location>
</feature>
<evidence type="ECO:0000256" key="4">
    <source>
        <dbReference type="ARBA" id="ARBA00023136"/>
    </source>
</evidence>
<feature type="transmembrane region" description="Helical" evidence="5">
    <location>
        <begin position="204"/>
        <end position="232"/>
    </location>
</feature>
<comment type="caution">
    <text evidence="7">The sequence shown here is derived from an EMBL/GenBank/DDBJ whole genome shotgun (WGS) entry which is preliminary data.</text>
</comment>
<dbReference type="GO" id="GO:0016874">
    <property type="term" value="F:ligase activity"/>
    <property type="evidence" value="ECO:0007669"/>
    <property type="project" value="UniProtKB-KW"/>
</dbReference>
<keyword evidence="3 5" id="KW-1133">Transmembrane helix</keyword>
<evidence type="ECO:0000313" key="8">
    <source>
        <dbReference type="Proteomes" id="UP000623681"/>
    </source>
</evidence>
<dbReference type="PANTHER" id="PTHR37422:SF13">
    <property type="entry name" value="LIPOPOLYSACCHARIDE BIOSYNTHESIS PROTEIN PA4999-RELATED"/>
    <property type="match status" value="1"/>
</dbReference>
<proteinExistence type="predicted"/>
<protein>
    <submittedName>
        <fullName evidence="7">O-antigen ligase family protein</fullName>
    </submittedName>
</protein>
<sequence>MQTINTIIMVLISIIPVTILGDNLSNWIIILLGIFYLLKNKPVLIYKKVLLVSLGLLGWSVISILIYGIKIDQIASMGTYIVIPLYYLVFKSMYTITGIKEMKKMINITVIATAVVALGYILYLGIYYNVRVYGNLGYANSYALLILILLNINCKFNENKYGKVINVIYMLTILYTGSRTTLILLVVNILYIEFRRYKHVLFETFIVSLLLFVMLEYVPILGIVALPLILYLFYEFKGFNKSKILCGISIILITSFTLFLKVNTFERIGNISSSNGSLQERLLTFSDVIKNLKLFGYGIGTFQYKQFKIQSGFYDIKYIHNSILHTSFELGIVGGILLAVIIIMSLIKLYKNRDFDKVFLLLIIVIHSMMDFDFIYSPIIILLLFTLTYDNKVLVKERYSFKYKIPIILLIFISTGVIFNETILRVSYLSVLYENFNISKKISEINLFHDWRIYQIRSDSFIKNTHSEFSEKDLKTSEEALINGLKAHEENVLIKWNLAYVYEKLNNSKGKELRIQLVHEEKYNSQSYKEAYKYIKHDEKILPILNKIYSEANGNRSFRTKYLKNQLGATLEDTLKD</sequence>
<keyword evidence="2 5" id="KW-0812">Transmembrane</keyword>
<feature type="domain" description="O-antigen ligase-related" evidence="6">
    <location>
        <begin position="220"/>
        <end position="338"/>
    </location>
</feature>
<feature type="transmembrane region" description="Helical" evidence="5">
    <location>
        <begin position="132"/>
        <end position="152"/>
    </location>
</feature>
<evidence type="ECO:0000313" key="7">
    <source>
        <dbReference type="EMBL" id="MBL4932633.1"/>
    </source>
</evidence>
<feature type="transmembrane region" description="Helical" evidence="5">
    <location>
        <begin position="106"/>
        <end position="126"/>
    </location>
</feature>
<evidence type="ECO:0000256" key="5">
    <source>
        <dbReference type="SAM" id="Phobius"/>
    </source>
</evidence>
<feature type="transmembrane region" description="Helical" evidence="5">
    <location>
        <begin position="164"/>
        <end position="192"/>
    </location>
</feature>
<feature type="transmembrane region" description="Helical" evidence="5">
    <location>
        <begin position="49"/>
        <end position="69"/>
    </location>
</feature>
<feature type="transmembrane region" description="Helical" evidence="5">
    <location>
        <begin position="359"/>
        <end position="385"/>
    </location>
</feature>
<keyword evidence="7" id="KW-0436">Ligase</keyword>
<dbReference type="Proteomes" id="UP000623681">
    <property type="component" value="Unassembled WGS sequence"/>
</dbReference>
<dbReference type="AlphaFoldDB" id="A0A937FGA4"/>
<reference evidence="7" key="1">
    <citation type="submission" date="2021-01" db="EMBL/GenBank/DDBJ databases">
        <title>Genome public.</title>
        <authorList>
            <person name="Liu C."/>
            <person name="Sun Q."/>
        </authorList>
    </citation>
    <scope>NUCLEOTIDE SEQUENCE</scope>
    <source>
        <strain evidence="7">YIM B02565</strain>
    </source>
</reference>
<keyword evidence="8" id="KW-1185">Reference proteome</keyword>
<dbReference type="Pfam" id="PF04932">
    <property type="entry name" value="Wzy_C"/>
    <property type="match status" value="1"/>
</dbReference>
<accession>A0A937FGA4</accession>
<dbReference type="PANTHER" id="PTHR37422">
    <property type="entry name" value="TEICHURONIC ACID BIOSYNTHESIS PROTEIN TUAE"/>
    <property type="match status" value="1"/>
</dbReference>
<feature type="transmembrane region" description="Helical" evidence="5">
    <location>
        <begin position="6"/>
        <end position="37"/>
    </location>
</feature>